<dbReference type="EMBL" id="HG970332">
    <property type="protein sequence ID" value="CEF71915.1"/>
    <property type="molecule type" value="Genomic_DNA"/>
</dbReference>
<feature type="chain" id="PRO_5010018596" evidence="1">
    <location>
        <begin position="19"/>
        <end position="96"/>
    </location>
</feature>
<accession>A0A0E0RKZ0</accession>
<gene>
    <name evidence="2" type="ORF">FGRAMPH1_01T00231</name>
</gene>
<protein>
    <submittedName>
        <fullName evidence="2">Chromosome 1, complete genome</fullName>
    </submittedName>
</protein>
<reference evidence="3 4" key="1">
    <citation type="journal article" date="2007" name="Science">
        <title>The Fusarium graminearum genome reveals a link between localized polymorphism and pathogen specialization.</title>
        <authorList>
            <person name="Cuomo C.A."/>
            <person name="Gueldener U."/>
            <person name="Xu J.-R."/>
            <person name="Trail F."/>
            <person name="Turgeon B.G."/>
            <person name="Di Pietro A."/>
            <person name="Walton J.D."/>
            <person name="Ma L.-J."/>
            <person name="Baker S.E."/>
            <person name="Rep M."/>
            <person name="Adam G."/>
            <person name="Antoniw J."/>
            <person name="Baldwin T."/>
            <person name="Calvo S.E."/>
            <person name="Chang Y.-L."/>
            <person name="DeCaprio D."/>
            <person name="Gale L.R."/>
            <person name="Gnerre S."/>
            <person name="Goswami R.S."/>
            <person name="Hammond-Kosack K."/>
            <person name="Harris L.J."/>
            <person name="Hilburn K."/>
            <person name="Kennell J.C."/>
            <person name="Kroken S."/>
            <person name="Magnuson J.K."/>
            <person name="Mannhaupt G."/>
            <person name="Mauceli E.W."/>
            <person name="Mewes H.-W."/>
            <person name="Mitterbauer R."/>
            <person name="Muehlbauer G."/>
            <person name="Muensterkoetter M."/>
            <person name="Nelson D."/>
            <person name="O'Donnell K."/>
            <person name="Ouellet T."/>
            <person name="Qi W."/>
            <person name="Quesneville H."/>
            <person name="Roncero M.I.G."/>
            <person name="Seong K.-Y."/>
            <person name="Tetko I.V."/>
            <person name="Urban M."/>
            <person name="Waalwijk C."/>
            <person name="Ward T.J."/>
            <person name="Yao J."/>
            <person name="Birren B.W."/>
            <person name="Kistler H.C."/>
        </authorList>
    </citation>
    <scope>NUCLEOTIDE SEQUENCE [LARGE SCALE GENOMIC DNA]</scope>
    <source>
        <strain evidence="4">ATCC MYA-4620 / CBS 123657 / FGSC 9075 / NRRL 31084 / PH-1</strain>
        <strain evidence="3">PH-1 / ATCC MYA-4620 / FGSC 9075 / NRRL 31084</strain>
    </source>
</reference>
<accession>A0A098D0H8</accession>
<reference evidence="3 4" key="2">
    <citation type="journal article" date="2010" name="Nature">
        <title>Comparative genomics reveals mobile pathogenicity chromosomes in Fusarium.</title>
        <authorList>
            <person name="Ma L.J."/>
            <person name="van der Does H.C."/>
            <person name="Borkovich K.A."/>
            <person name="Coleman J.J."/>
            <person name="Daboussi M.J."/>
            <person name="Di Pietro A."/>
            <person name="Dufresne M."/>
            <person name="Freitag M."/>
            <person name="Grabherr M."/>
            <person name="Henrissat B."/>
            <person name="Houterman P.M."/>
            <person name="Kang S."/>
            <person name="Shim W.B."/>
            <person name="Woloshuk C."/>
            <person name="Xie X."/>
            <person name="Xu J.R."/>
            <person name="Antoniw J."/>
            <person name="Baker S.E."/>
            <person name="Bluhm B.H."/>
            <person name="Breakspear A."/>
            <person name="Brown D.W."/>
            <person name="Butchko R.A."/>
            <person name="Chapman S."/>
            <person name="Coulson R."/>
            <person name="Coutinho P.M."/>
            <person name="Danchin E.G."/>
            <person name="Diener A."/>
            <person name="Gale L.R."/>
            <person name="Gardiner D.M."/>
            <person name="Goff S."/>
            <person name="Hammond-Kosack K.E."/>
            <person name="Hilburn K."/>
            <person name="Hua-Van A."/>
            <person name="Jonkers W."/>
            <person name="Kazan K."/>
            <person name="Kodira C.D."/>
            <person name="Koehrsen M."/>
            <person name="Kumar L."/>
            <person name="Lee Y.H."/>
            <person name="Li L."/>
            <person name="Manners J.M."/>
            <person name="Miranda-Saavedra D."/>
            <person name="Mukherjee M."/>
            <person name="Park G."/>
            <person name="Park J."/>
            <person name="Park S.Y."/>
            <person name="Proctor R.H."/>
            <person name="Regev A."/>
            <person name="Ruiz-Roldan M.C."/>
            <person name="Sain D."/>
            <person name="Sakthikumar S."/>
            <person name="Sykes S."/>
            <person name="Schwartz D.C."/>
            <person name="Turgeon B.G."/>
            <person name="Wapinski I."/>
            <person name="Yoder O."/>
            <person name="Young S."/>
            <person name="Zeng Q."/>
            <person name="Zhou S."/>
            <person name="Galagan J."/>
            <person name="Cuomo C.A."/>
            <person name="Kistler H.C."/>
            <person name="Rep M."/>
        </authorList>
    </citation>
    <scope>GENOME REANNOTATION</scope>
    <source>
        <strain evidence="4">ATCC MYA-4620 / CBS 123657 / FGSC 9075 / NRRL 31084 / PH-1</strain>
        <strain evidence="3">PH-1 / ATCC MYA-4620 / FGSC 9075 / NRRL 31084</strain>
    </source>
</reference>
<reference evidence="2 4" key="3">
    <citation type="journal article" date="2015" name="BMC Genomics">
        <title>The completed genome sequence of the pathogenic ascomycete fungus Fusarium graminearum.</title>
        <authorList>
            <person name="King R."/>
            <person name="Urban M."/>
            <person name="Hammond-Kosack M.C."/>
            <person name="Hassani-Pak K."/>
            <person name="Hammond-Kosack K.E."/>
        </authorList>
    </citation>
    <scope>NUCLEOTIDE SEQUENCE [LARGE SCALE GENOMIC DNA]</scope>
    <source>
        <strain evidence="4">ATCC MYA-4620 / CBS 123657 / FGSC 9075 / NRRL 31084 / PH-1</strain>
        <strain evidence="2">PH-1</strain>
    </source>
</reference>
<evidence type="ECO:0000313" key="2">
    <source>
        <dbReference type="EMBL" id="CEF71915.1"/>
    </source>
</evidence>
<organism evidence="2 4">
    <name type="scientific">Gibberella zeae (strain ATCC MYA-4620 / CBS 123657 / FGSC 9075 / NRRL 31084 / PH-1)</name>
    <name type="common">Wheat head blight fungus</name>
    <name type="synonym">Fusarium graminearum</name>
    <dbReference type="NCBI Taxonomy" id="229533"/>
    <lineage>
        <taxon>Eukaryota</taxon>
        <taxon>Fungi</taxon>
        <taxon>Dikarya</taxon>
        <taxon>Ascomycota</taxon>
        <taxon>Pezizomycotina</taxon>
        <taxon>Sordariomycetes</taxon>
        <taxon>Hypocreomycetidae</taxon>
        <taxon>Hypocreales</taxon>
        <taxon>Nectriaceae</taxon>
        <taxon>Fusarium</taxon>
    </lineage>
</organism>
<keyword evidence="4" id="KW-1185">Reference proteome</keyword>
<evidence type="ECO:0000256" key="1">
    <source>
        <dbReference type="SAM" id="SignalP"/>
    </source>
</evidence>
<evidence type="ECO:0000313" key="4">
    <source>
        <dbReference type="Proteomes" id="UP000070720"/>
    </source>
</evidence>
<reference evidence="3" key="4">
    <citation type="submission" date="2017-01" db="UniProtKB">
        <authorList>
            <consortium name="EnsemblFungi"/>
        </authorList>
    </citation>
    <scope>IDENTIFICATION</scope>
    <source>
        <strain evidence="3">PH-1 / ATCC MYA-4620 / FGSC 9075 / NRRL 31084</strain>
    </source>
</reference>
<proteinExistence type="predicted"/>
<sequence length="96" mass="10542">MKLSFVSVSVSVLCTVFCYRKTVVKFAESASPTTHLFGRSGNPDRSKETNRLWIHGYPDSHEYLVRADLALICISAGCAAGYPIASNKPENHGNHD</sequence>
<dbReference type="Proteomes" id="UP000070720">
    <property type="component" value="Chromosome 1"/>
</dbReference>
<feature type="signal peptide" evidence="1">
    <location>
        <begin position="1"/>
        <end position="18"/>
    </location>
</feature>
<dbReference type="InParanoid" id="A0A098D0H8"/>
<dbReference type="VEuPathDB" id="FungiDB:FGRAMPH1_01G00231"/>
<keyword evidence="1" id="KW-0732">Signal</keyword>
<dbReference type="EnsemblFungi" id="CEF71915">
    <property type="protein sequence ID" value="CEF71915"/>
    <property type="gene ID" value="FGRRES_15048"/>
</dbReference>
<dbReference type="AlphaFoldDB" id="A0A098D0H8"/>
<name>A0A098D0H8_GIBZE</name>
<evidence type="ECO:0000313" key="3">
    <source>
        <dbReference type="EnsemblFungi" id="CEF71915"/>
    </source>
</evidence>